<accession>A0AAV7UZ52</accession>
<evidence type="ECO:0000313" key="2">
    <source>
        <dbReference type="Proteomes" id="UP001066276"/>
    </source>
</evidence>
<evidence type="ECO:0000313" key="1">
    <source>
        <dbReference type="EMBL" id="KAJ1193365.1"/>
    </source>
</evidence>
<dbReference type="EMBL" id="JANPWB010000004">
    <property type="protein sequence ID" value="KAJ1193365.1"/>
    <property type="molecule type" value="Genomic_DNA"/>
</dbReference>
<name>A0AAV7UZ52_PLEWA</name>
<protein>
    <submittedName>
        <fullName evidence="1">Uncharacterized protein</fullName>
    </submittedName>
</protein>
<dbReference type="AlphaFoldDB" id="A0AAV7UZ52"/>
<organism evidence="1 2">
    <name type="scientific">Pleurodeles waltl</name>
    <name type="common">Iberian ribbed newt</name>
    <dbReference type="NCBI Taxonomy" id="8319"/>
    <lineage>
        <taxon>Eukaryota</taxon>
        <taxon>Metazoa</taxon>
        <taxon>Chordata</taxon>
        <taxon>Craniata</taxon>
        <taxon>Vertebrata</taxon>
        <taxon>Euteleostomi</taxon>
        <taxon>Amphibia</taxon>
        <taxon>Batrachia</taxon>
        <taxon>Caudata</taxon>
        <taxon>Salamandroidea</taxon>
        <taxon>Salamandridae</taxon>
        <taxon>Pleurodelinae</taxon>
        <taxon>Pleurodeles</taxon>
    </lineage>
</organism>
<proteinExistence type="predicted"/>
<sequence length="121" mass="13965">MWHLNAWFLQDEHLVDRLLQEIDSYFEKNEGTAQSKVTLWAACQATVRDHAKALLRRQERNKQTHITSLEACALQLKTSPVWIEHCGVEHALAMEQGRHRMALKHAAQAPQFHLSLHYSGT</sequence>
<keyword evidence="2" id="KW-1185">Reference proteome</keyword>
<reference evidence="1" key="1">
    <citation type="journal article" date="2022" name="bioRxiv">
        <title>Sequencing and chromosome-scale assembly of the giantPleurodeles waltlgenome.</title>
        <authorList>
            <person name="Brown T."/>
            <person name="Elewa A."/>
            <person name="Iarovenko S."/>
            <person name="Subramanian E."/>
            <person name="Araus A.J."/>
            <person name="Petzold A."/>
            <person name="Susuki M."/>
            <person name="Suzuki K.-i.T."/>
            <person name="Hayashi T."/>
            <person name="Toyoda A."/>
            <person name="Oliveira C."/>
            <person name="Osipova E."/>
            <person name="Leigh N.D."/>
            <person name="Simon A."/>
            <person name="Yun M.H."/>
        </authorList>
    </citation>
    <scope>NUCLEOTIDE SEQUENCE</scope>
    <source>
        <strain evidence="1">20211129_DDA</strain>
        <tissue evidence="1">Liver</tissue>
    </source>
</reference>
<comment type="caution">
    <text evidence="1">The sequence shown here is derived from an EMBL/GenBank/DDBJ whole genome shotgun (WGS) entry which is preliminary data.</text>
</comment>
<gene>
    <name evidence="1" type="ORF">NDU88_002663</name>
</gene>
<dbReference type="Proteomes" id="UP001066276">
    <property type="component" value="Chromosome 2_2"/>
</dbReference>